<evidence type="ECO:0000313" key="3">
    <source>
        <dbReference type="WBParaSite" id="Hba_05137"/>
    </source>
</evidence>
<proteinExistence type="predicted"/>
<protein>
    <submittedName>
        <fullName evidence="3">Uncharacterized protein</fullName>
    </submittedName>
</protein>
<dbReference type="Proteomes" id="UP000095283">
    <property type="component" value="Unplaced"/>
</dbReference>
<keyword evidence="1" id="KW-0472">Membrane</keyword>
<dbReference type="AlphaFoldDB" id="A0A1I7WJE3"/>
<name>A0A1I7WJE3_HETBA</name>
<evidence type="ECO:0000256" key="1">
    <source>
        <dbReference type="SAM" id="Phobius"/>
    </source>
</evidence>
<organism evidence="2 3">
    <name type="scientific">Heterorhabditis bacteriophora</name>
    <name type="common">Entomopathogenic nematode worm</name>
    <dbReference type="NCBI Taxonomy" id="37862"/>
    <lineage>
        <taxon>Eukaryota</taxon>
        <taxon>Metazoa</taxon>
        <taxon>Ecdysozoa</taxon>
        <taxon>Nematoda</taxon>
        <taxon>Chromadorea</taxon>
        <taxon>Rhabditida</taxon>
        <taxon>Rhabditina</taxon>
        <taxon>Rhabditomorpha</taxon>
        <taxon>Strongyloidea</taxon>
        <taxon>Heterorhabditidae</taxon>
        <taxon>Heterorhabditis</taxon>
    </lineage>
</organism>
<keyword evidence="2" id="KW-1185">Reference proteome</keyword>
<reference evidence="3" key="1">
    <citation type="submission" date="2016-11" db="UniProtKB">
        <authorList>
            <consortium name="WormBaseParasite"/>
        </authorList>
    </citation>
    <scope>IDENTIFICATION</scope>
</reference>
<accession>A0A1I7WJE3</accession>
<feature type="transmembrane region" description="Helical" evidence="1">
    <location>
        <begin position="25"/>
        <end position="50"/>
    </location>
</feature>
<keyword evidence="1" id="KW-1133">Transmembrane helix</keyword>
<dbReference type="WBParaSite" id="Hba_05137">
    <property type="protein sequence ID" value="Hba_05137"/>
    <property type="gene ID" value="Hba_05137"/>
</dbReference>
<feature type="transmembrane region" description="Helical" evidence="1">
    <location>
        <begin position="71"/>
        <end position="89"/>
    </location>
</feature>
<evidence type="ECO:0000313" key="2">
    <source>
        <dbReference type="Proteomes" id="UP000095283"/>
    </source>
</evidence>
<sequence>MSDARVKFNLVESPTPEEEVAINKFYWLLYSHSGVLTFRAFLCIYWYIYVFSITEFTNFKLCQYLLVYNELFYYIIYINIVLKLNLQFYEVKMSL</sequence>
<keyword evidence="1" id="KW-0812">Transmembrane</keyword>